<dbReference type="Proteomes" id="UP000284702">
    <property type="component" value="Unassembled WGS sequence"/>
</dbReference>
<dbReference type="EMBL" id="MZMZ02004425">
    <property type="protein sequence ID" value="RQM19306.1"/>
    <property type="molecule type" value="Genomic_DNA"/>
</dbReference>
<dbReference type="VEuPathDB" id="FungiDB:H257_17476"/>
<organism evidence="1 2">
    <name type="scientific">Aphanomyces astaci</name>
    <name type="common">Crayfish plague agent</name>
    <dbReference type="NCBI Taxonomy" id="112090"/>
    <lineage>
        <taxon>Eukaryota</taxon>
        <taxon>Sar</taxon>
        <taxon>Stramenopiles</taxon>
        <taxon>Oomycota</taxon>
        <taxon>Saprolegniomycetes</taxon>
        <taxon>Saprolegniales</taxon>
        <taxon>Verrucalvaceae</taxon>
        <taxon>Aphanomyces</taxon>
    </lineage>
</organism>
<accession>A0A425CQU9</accession>
<gene>
    <name evidence="1" type="ORF">B5M09_002758</name>
</gene>
<evidence type="ECO:0000313" key="1">
    <source>
        <dbReference type="EMBL" id="RQM19306.1"/>
    </source>
</evidence>
<name>A0A425CQU9_APHAT</name>
<keyword evidence="2" id="KW-1185">Reference proteome</keyword>
<protein>
    <submittedName>
        <fullName evidence="1">Uncharacterized protein</fullName>
    </submittedName>
</protein>
<evidence type="ECO:0000313" key="2">
    <source>
        <dbReference type="Proteomes" id="UP000284702"/>
    </source>
</evidence>
<sequence length="373" mass="42251">MGKRYLGHHITLSCAKFEMGRMSLADLVDMRAAESTFQRLLDTLEHQAKDIDELKTTVAALERENVIQTAWNKDLHGTLASLTPRVDAVEAAIRLPNVRNASLGSIVAANYKEIVSMREKLHRKVEPDVVEEACRRVETNMFSAFESLRKECVNLELLSRYTCMEVTRVEAMASKLHAFIPRCSEIERSLQQLDEKLTASSATCRHHEQLAALETAQLGHRLADHRADLTTLRTDTTAAHDAMDAVIQKCQRNIHLCLSKVQVAQRSHSEFAASTRTSVHELADALEAHAQRIQNEAPLQAVTSLKKDVDKWADWAGRCDSHVQLSVRFIEWFFERGEAYEANLQLMEAQLKHLSLRQVTRQPFDGRVRFADS</sequence>
<comment type="caution">
    <text evidence="1">The sequence shown here is derived from an EMBL/GenBank/DDBJ whole genome shotgun (WGS) entry which is preliminary data.</text>
</comment>
<reference evidence="1" key="1">
    <citation type="submission" date="2018-07" db="EMBL/GenBank/DDBJ databases">
        <title>Annotation of Aphanomyces astaci genome assembly.</title>
        <authorList>
            <person name="Studholme D.J."/>
        </authorList>
    </citation>
    <scope>NUCLEOTIDE SEQUENCE [LARGE SCALE GENOMIC DNA]</scope>
    <source>
        <strain evidence="1">Pc</strain>
    </source>
</reference>
<dbReference type="AlphaFoldDB" id="A0A425CQU9"/>
<proteinExistence type="predicted"/>